<dbReference type="Proteomes" id="UP000176944">
    <property type="component" value="Chromosome"/>
</dbReference>
<gene>
    <name evidence="1" type="ORF">BJP36_37990</name>
</gene>
<proteinExistence type="predicted"/>
<reference evidence="1" key="2">
    <citation type="submission" date="2022-10" db="EMBL/GenBank/DDBJ databases">
        <authorList>
            <person name="Ngo T.-E."/>
        </authorList>
    </citation>
    <scope>NUCLEOTIDE SEQUENCE</scope>
    <source>
        <strain evidence="1">JHB</strain>
    </source>
</reference>
<accession>A0A9Q9UWI5</accession>
<dbReference type="EMBL" id="CP017708">
    <property type="protein sequence ID" value="WAN69886.1"/>
    <property type="molecule type" value="Genomic_DNA"/>
</dbReference>
<sequence>MTKRAFAGCINVLTLIRSAVLEYNTSGCLEGESVGSVLRVGRWGDGEISQGFPPQIIFAIA</sequence>
<reference evidence="1" key="1">
    <citation type="journal article" date="2017" name="Proc. Natl. Acad. Sci. U.S.A.">
        <title>Comparative genomics uncovers the prolific and distinctive metabolic potential of the cyanobacterial genus Moorea.</title>
        <authorList>
            <person name="Leao T."/>
            <person name="Castelao G."/>
            <person name="Korobeynikov A."/>
            <person name="Monroe E.A."/>
            <person name="Podell S."/>
            <person name="Glukhov E."/>
            <person name="Allen E.E."/>
            <person name="Gerwick W.H."/>
            <person name="Gerwick L."/>
        </authorList>
    </citation>
    <scope>NUCLEOTIDE SEQUENCE</scope>
    <source>
        <strain evidence="1">JHB</strain>
    </source>
</reference>
<evidence type="ECO:0000313" key="1">
    <source>
        <dbReference type="EMBL" id="WAN69886.1"/>
    </source>
</evidence>
<name>A0A9Q9UWI5_MOOP1</name>
<organism evidence="1">
    <name type="scientific">Moorena producens (strain JHB)</name>
    <dbReference type="NCBI Taxonomy" id="1454205"/>
    <lineage>
        <taxon>Bacteria</taxon>
        <taxon>Bacillati</taxon>
        <taxon>Cyanobacteriota</taxon>
        <taxon>Cyanophyceae</taxon>
        <taxon>Coleofasciculales</taxon>
        <taxon>Coleofasciculaceae</taxon>
        <taxon>Moorena</taxon>
    </lineage>
</organism>
<dbReference type="AlphaFoldDB" id="A0A9Q9UWI5"/>
<protein>
    <submittedName>
        <fullName evidence="1">Uncharacterized protein</fullName>
    </submittedName>
</protein>